<organism evidence="3 4">
    <name type="scientific">Cephalotus follicularis</name>
    <name type="common">Albany pitcher plant</name>
    <dbReference type="NCBI Taxonomy" id="3775"/>
    <lineage>
        <taxon>Eukaryota</taxon>
        <taxon>Viridiplantae</taxon>
        <taxon>Streptophyta</taxon>
        <taxon>Embryophyta</taxon>
        <taxon>Tracheophyta</taxon>
        <taxon>Spermatophyta</taxon>
        <taxon>Magnoliopsida</taxon>
        <taxon>eudicotyledons</taxon>
        <taxon>Gunneridae</taxon>
        <taxon>Pentapetalae</taxon>
        <taxon>rosids</taxon>
        <taxon>fabids</taxon>
        <taxon>Oxalidales</taxon>
        <taxon>Cephalotaceae</taxon>
        <taxon>Cephalotus</taxon>
    </lineage>
</organism>
<dbReference type="EMBL" id="BDDD01007411">
    <property type="protein sequence ID" value="GAV91415.1"/>
    <property type="molecule type" value="Genomic_DNA"/>
</dbReference>
<accession>A0A1Q3DG70</accession>
<reference evidence="4" key="1">
    <citation type="submission" date="2016-04" db="EMBL/GenBank/DDBJ databases">
        <title>Cephalotus genome sequencing.</title>
        <authorList>
            <person name="Fukushima K."/>
            <person name="Hasebe M."/>
            <person name="Fang X."/>
        </authorList>
    </citation>
    <scope>NUCLEOTIDE SEQUENCE [LARGE SCALE GENOMIC DNA]</scope>
    <source>
        <strain evidence="4">cv. St1</strain>
    </source>
</reference>
<dbReference type="OrthoDB" id="407598at2759"/>
<dbReference type="PANTHER" id="PTHR35046">
    <property type="entry name" value="ZINC KNUCKLE (CCHC-TYPE) FAMILY PROTEIN"/>
    <property type="match status" value="1"/>
</dbReference>
<dbReference type="AlphaFoldDB" id="A0A1Q3DG70"/>
<feature type="non-terminal residue" evidence="3">
    <location>
        <position position="1"/>
    </location>
</feature>
<feature type="domain" description="Tf2-1-like SH3-like" evidence="2">
    <location>
        <begin position="63"/>
        <end position="124"/>
    </location>
</feature>
<dbReference type="Proteomes" id="UP000187406">
    <property type="component" value="Unassembled WGS sequence"/>
</dbReference>
<keyword evidence="4" id="KW-1185">Reference proteome</keyword>
<evidence type="ECO:0000313" key="4">
    <source>
        <dbReference type="Proteomes" id="UP000187406"/>
    </source>
</evidence>
<protein>
    <recommendedName>
        <fullName evidence="2">Tf2-1-like SH3-like domain-containing protein</fullName>
    </recommendedName>
</protein>
<evidence type="ECO:0000259" key="2">
    <source>
        <dbReference type="Pfam" id="PF24626"/>
    </source>
</evidence>
<dbReference type="InParanoid" id="A0A1Q3DG70"/>
<evidence type="ECO:0000313" key="3">
    <source>
        <dbReference type="EMBL" id="GAV91415.1"/>
    </source>
</evidence>
<keyword evidence="1" id="KW-0175">Coiled coil</keyword>
<gene>
    <name evidence="3" type="ORF">CFOL_v3_34810</name>
</gene>
<comment type="caution">
    <text evidence="3">The sequence shown here is derived from an EMBL/GenBank/DDBJ whole genome shotgun (WGS) entry which is preliminary data.</text>
</comment>
<evidence type="ECO:0000256" key="1">
    <source>
        <dbReference type="SAM" id="Coils"/>
    </source>
</evidence>
<sequence length="201" mass="22808">LNPYTPLDLIPLPISGQVNFEASERAKNMKKLHESIRAKIEKANDAYKRKANKHRRKTEFQQGDLVWVNLRKERFPSKRKSKLGPRVDGPFEVLERVGDNAYKIKLPRDYGVSATFNIGDLSHFVEDEYISDLRSNPNPPGENDPGGSAMIQEGVTAQRTLISKCGPNMLQNSFGFLNYSFELTTLIWTQSHDKEVEISAT</sequence>
<feature type="coiled-coil region" evidence="1">
    <location>
        <begin position="26"/>
        <end position="57"/>
    </location>
</feature>
<name>A0A1Q3DG70_CEPFO</name>
<dbReference type="Pfam" id="PF24626">
    <property type="entry name" value="SH3_Tf2-1"/>
    <property type="match status" value="1"/>
</dbReference>
<proteinExistence type="predicted"/>
<dbReference type="PANTHER" id="PTHR35046:SF26">
    <property type="entry name" value="RNA-DIRECTED DNA POLYMERASE"/>
    <property type="match status" value="1"/>
</dbReference>
<dbReference type="STRING" id="3775.A0A1Q3DG70"/>
<dbReference type="InterPro" id="IPR056924">
    <property type="entry name" value="SH3_Tf2-1"/>
</dbReference>